<sequence>MTGIIGIFVLLGVAWLFSDAKKSVRYDLAARTLALQIAIAIFALLTPVGDVVLGAMSAGVEAMTGYVKQGTVFMFGELGDEKGGTNVIFFFQILPIIIFIAALFAILFHLRIMGWIIRGIGGVVRRITGASRLESTCAAANIFVGMAEAPLTVLPYLPKITRSQLFVMMSLGLSSVAGTVLVAYSAIGIDPKLLITAALMAAPGGLLMGRILVPETETPFDIDSLDAKDVDKNRAGSLIEALTNGAMTGLQIMLAVMALLVAVLSVIALINGIMGGIGGWFGYPDLSLEGVFSVLFRPVAWMIGVPWDESAAAGRFLGEKVVLNEFLAYFNFTGVKDDFSVQGQIAITLALCGFANFGGLAILIAGLSAVVPERKTEISKLGLRTVLAGNLSNFMSAAIASVVIAVASLAGMTPI</sequence>
<feature type="domain" description="Concentrative nucleoside transporter C-terminal" evidence="9">
    <location>
        <begin position="194"/>
        <end position="400"/>
    </location>
</feature>
<keyword evidence="3" id="KW-1003">Cell membrane</keyword>
<dbReference type="GO" id="GO:0005886">
    <property type="term" value="C:plasma membrane"/>
    <property type="evidence" value="ECO:0007669"/>
    <property type="project" value="UniProtKB-SubCell"/>
</dbReference>
<dbReference type="InterPro" id="IPR008276">
    <property type="entry name" value="C_nuclsd_transpt"/>
</dbReference>
<dbReference type="Proteomes" id="UP000600865">
    <property type="component" value="Unassembled WGS sequence"/>
</dbReference>
<feature type="transmembrane region" description="Helical" evidence="7">
    <location>
        <begin position="87"/>
        <end position="108"/>
    </location>
</feature>
<evidence type="ECO:0000256" key="3">
    <source>
        <dbReference type="ARBA" id="ARBA00022475"/>
    </source>
</evidence>
<evidence type="ECO:0000259" key="8">
    <source>
        <dbReference type="Pfam" id="PF01773"/>
    </source>
</evidence>
<dbReference type="GO" id="GO:0015293">
    <property type="term" value="F:symporter activity"/>
    <property type="evidence" value="ECO:0007669"/>
    <property type="project" value="TreeGrafter"/>
</dbReference>
<evidence type="ECO:0000256" key="5">
    <source>
        <dbReference type="ARBA" id="ARBA00022989"/>
    </source>
</evidence>
<dbReference type="Pfam" id="PF07662">
    <property type="entry name" value="Nucleos_tra2_C"/>
    <property type="match status" value="1"/>
</dbReference>
<comment type="similarity">
    <text evidence="2">Belongs to the concentrative nucleoside transporter (CNT) (TC 2.A.41) family.</text>
</comment>
<feature type="transmembrane region" description="Helical" evidence="7">
    <location>
        <begin position="391"/>
        <end position="412"/>
    </location>
</feature>
<dbReference type="InterPro" id="IPR002668">
    <property type="entry name" value="CNT_N_dom"/>
</dbReference>
<dbReference type="Pfam" id="PF01773">
    <property type="entry name" value="Nucleos_tra2_N"/>
    <property type="match status" value="1"/>
</dbReference>
<dbReference type="RefSeq" id="WP_189586600.1">
    <property type="nucleotide sequence ID" value="NZ_BMYV01000003.1"/>
</dbReference>
<organism evidence="11 12">
    <name type="scientific">Litorimonas cladophorae</name>
    <dbReference type="NCBI Taxonomy" id="1220491"/>
    <lineage>
        <taxon>Bacteria</taxon>
        <taxon>Pseudomonadati</taxon>
        <taxon>Pseudomonadota</taxon>
        <taxon>Alphaproteobacteria</taxon>
        <taxon>Maricaulales</taxon>
        <taxon>Robiginitomaculaceae</taxon>
    </lineage>
</organism>
<accession>A0A918NHJ3</accession>
<keyword evidence="5 7" id="KW-1133">Transmembrane helix</keyword>
<evidence type="ECO:0000259" key="9">
    <source>
        <dbReference type="Pfam" id="PF07662"/>
    </source>
</evidence>
<dbReference type="Pfam" id="PF07670">
    <property type="entry name" value="Gate"/>
    <property type="match status" value="1"/>
</dbReference>
<feature type="transmembrane region" description="Helical" evidence="7">
    <location>
        <begin position="165"/>
        <end position="187"/>
    </location>
</feature>
<dbReference type="PANTHER" id="PTHR10590:SF4">
    <property type="entry name" value="SOLUTE CARRIER FAMILY 28 MEMBER 3"/>
    <property type="match status" value="1"/>
</dbReference>
<name>A0A918NHJ3_9PROT</name>
<dbReference type="GO" id="GO:0005337">
    <property type="term" value="F:nucleoside transmembrane transporter activity"/>
    <property type="evidence" value="ECO:0007669"/>
    <property type="project" value="InterPro"/>
</dbReference>
<dbReference type="AlphaFoldDB" id="A0A918NHJ3"/>
<dbReference type="EMBL" id="BMYV01000003">
    <property type="protein sequence ID" value="GGX73575.1"/>
    <property type="molecule type" value="Genomic_DNA"/>
</dbReference>
<evidence type="ECO:0000256" key="1">
    <source>
        <dbReference type="ARBA" id="ARBA00004651"/>
    </source>
</evidence>
<gene>
    <name evidence="11" type="ORF">GCM10011309_24560</name>
</gene>
<keyword evidence="12" id="KW-1185">Reference proteome</keyword>
<evidence type="ECO:0000313" key="12">
    <source>
        <dbReference type="Proteomes" id="UP000600865"/>
    </source>
</evidence>
<keyword evidence="4 7" id="KW-0812">Transmembrane</keyword>
<dbReference type="InterPro" id="IPR011657">
    <property type="entry name" value="CNT_C_dom"/>
</dbReference>
<feature type="domain" description="Nucleoside transporter/FeoB GTPase Gate" evidence="10">
    <location>
        <begin position="90"/>
        <end position="187"/>
    </location>
</feature>
<reference evidence="11 12" key="1">
    <citation type="journal article" date="2014" name="Int. J. Syst. Evol. Microbiol.">
        <title>Complete genome sequence of Corynebacterium casei LMG S-19264T (=DSM 44701T), isolated from a smear-ripened cheese.</title>
        <authorList>
            <consortium name="US DOE Joint Genome Institute (JGI-PGF)"/>
            <person name="Walter F."/>
            <person name="Albersmeier A."/>
            <person name="Kalinowski J."/>
            <person name="Ruckert C."/>
        </authorList>
    </citation>
    <scope>NUCLEOTIDE SEQUENCE [LARGE SCALE GENOMIC DNA]</scope>
    <source>
        <strain evidence="11 12">KCTC 23968</strain>
    </source>
</reference>
<evidence type="ECO:0000256" key="7">
    <source>
        <dbReference type="SAM" id="Phobius"/>
    </source>
</evidence>
<evidence type="ECO:0000259" key="10">
    <source>
        <dbReference type="Pfam" id="PF07670"/>
    </source>
</evidence>
<evidence type="ECO:0000313" key="11">
    <source>
        <dbReference type="EMBL" id="GGX73575.1"/>
    </source>
</evidence>
<feature type="domain" description="Concentrative nucleoside transporter N-terminal" evidence="8">
    <location>
        <begin position="5"/>
        <end position="78"/>
    </location>
</feature>
<comment type="caution">
    <text evidence="11">The sequence shown here is derived from an EMBL/GenBank/DDBJ whole genome shotgun (WGS) entry which is preliminary data.</text>
</comment>
<proteinExistence type="inferred from homology"/>
<feature type="transmembrane region" description="Helical" evidence="7">
    <location>
        <begin position="193"/>
        <end position="213"/>
    </location>
</feature>
<protein>
    <submittedName>
        <fullName evidence="11">Nucleoside permease</fullName>
    </submittedName>
</protein>
<evidence type="ECO:0000256" key="6">
    <source>
        <dbReference type="ARBA" id="ARBA00023136"/>
    </source>
</evidence>
<dbReference type="PANTHER" id="PTHR10590">
    <property type="entry name" value="SODIUM/NUCLEOSIDE COTRANSPORTER"/>
    <property type="match status" value="1"/>
</dbReference>
<feature type="transmembrane region" description="Helical" evidence="7">
    <location>
        <begin position="252"/>
        <end position="283"/>
    </location>
</feature>
<evidence type="ECO:0000256" key="4">
    <source>
        <dbReference type="ARBA" id="ARBA00022692"/>
    </source>
</evidence>
<comment type="subcellular location">
    <subcellularLocation>
        <location evidence="1">Cell membrane</location>
        <topology evidence="1">Multi-pass membrane protein</topology>
    </subcellularLocation>
</comment>
<dbReference type="InterPro" id="IPR011642">
    <property type="entry name" value="Gate_dom"/>
</dbReference>
<feature type="transmembrane region" description="Helical" evidence="7">
    <location>
        <begin position="345"/>
        <end position="370"/>
    </location>
</feature>
<keyword evidence="6 7" id="KW-0472">Membrane</keyword>
<evidence type="ECO:0000256" key="2">
    <source>
        <dbReference type="ARBA" id="ARBA00009033"/>
    </source>
</evidence>